<keyword evidence="3" id="KW-1185">Reference proteome</keyword>
<reference evidence="2 3" key="1">
    <citation type="submission" date="2022-01" db="EMBL/GenBank/DDBJ databases">
        <title>Whole genome-based taxonomy of the Shewanellaceae.</title>
        <authorList>
            <person name="Martin-Rodriguez A.J."/>
        </authorList>
    </citation>
    <scope>NUCLEOTIDE SEQUENCE [LARGE SCALE GENOMIC DNA]</scope>
    <source>
        <strain evidence="2 3">DSM 17177</strain>
    </source>
</reference>
<dbReference type="Pfam" id="PF22633">
    <property type="entry name" value="F5_F8_type_C_2"/>
    <property type="match status" value="2"/>
</dbReference>
<dbReference type="EMBL" id="JAKIKS010000010">
    <property type="protein sequence ID" value="MCL1123732.1"/>
    <property type="molecule type" value="Genomic_DNA"/>
</dbReference>
<evidence type="ECO:0000259" key="1">
    <source>
        <dbReference type="PROSITE" id="PS50022"/>
    </source>
</evidence>
<evidence type="ECO:0000313" key="2">
    <source>
        <dbReference type="EMBL" id="MCL1123732.1"/>
    </source>
</evidence>
<evidence type="ECO:0000313" key="3">
    <source>
        <dbReference type="Proteomes" id="UP001203423"/>
    </source>
</evidence>
<dbReference type="InterPro" id="IPR000421">
    <property type="entry name" value="FA58C"/>
</dbReference>
<protein>
    <submittedName>
        <fullName evidence="2">Discoidin domain-containing protein</fullName>
    </submittedName>
</protein>
<dbReference type="Gene3D" id="2.60.120.260">
    <property type="entry name" value="Galactose-binding domain-like"/>
    <property type="match status" value="2"/>
</dbReference>
<feature type="domain" description="F5/8 type C" evidence="1">
    <location>
        <begin position="1"/>
        <end position="129"/>
    </location>
</feature>
<accession>A0ABT0L8Q6</accession>
<dbReference type="RefSeq" id="WP_248939015.1">
    <property type="nucleotide sequence ID" value="NZ_JAKIKS010000010.1"/>
</dbReference>
<name>A0ABT0L8Q6_9GAMM</name>
<dbReference type="SUPFAM" id="SSF49785">
    <property type="entry name" value="Galactose-binding domain-like"/>
    <property type="match status" value="2"/>
</dbReference>
<dbReference type="InterPro" id="IPR008979">
    <property type="entry name" value="Galactose-bd-like_sf"/>
</dbReference>
<dbReference type="PROSITE" id="PS50022">
    <property type="entry name" value="FA58C_3"/>
    <property type="match status" value="1"/>
</dbReference>
<organism evidence="2 3">
    <name type="scientific">Shewanella surugensis</name>
    <dbReference type="NCBI Taxonomy" id="212020"/>
    <lineage>
        <taxon>Bacteria</taxon>
        <taxon>Pseudomonadati</taxon>
        <taxon>Pseudomonadota</taxon>
        <taxon>Gammaproteobacteria</taxon>
        <taxon>Alteromonadales</taxon>
        <taxon>Shewanellaceae</taxon>
        <taxon>Shewanella</taxon>
    </lineage>
</organism>
<proteinExistence type="predicted"/>
<dbReference type="Proteomes" id="UP001203423">
    <property type="component" value="Unassembled WGS sequence"/>
</dbReference>
<comment type="caution">
    <text evidence="2">The sequence shown here is derived from an EMBL/GenBank/DDBJ whole genome shotgun (WGS) entry which is preliminary data.</text>
</comment>
<gene>
    <name evidence="2" type="ORF">L2764_04320</name>
</gene>
<sequence>MITTSGAYSNSYPASNAFDNNASSMWISSVWQTPAWIGYEFNQGEKITQYSIDYTNGSITTRAPKDFQLQGSNGTQWYTLDERNNEVNWSGSEKRSFVIQNPGTYKKYRLVVSDDNDTRSGVVVISIGTLTLERCGCGRYPDQTQVQTGPSLNISASGEYSSSYPAWRAFDDNPSSMWISQVWQTPAWIDYRFPEAKMIEDYRIQYTNGSITTRAPKEFSLQGSNGSSWVTLDTRSNETNWSGNEARCYAVADPGYYNQYRLQATDDNDSRGGVVVISIGDLSLEGH</sequence>